<sequence>MRAVLQHGASEGAKKRKIREKEGLRTWRCRGNQNVRVSPSRGDDIHPSIRSCKARRATGMCGTGPRNESAQRSPAIKTRQ</sequence>
<evidence type="ECO:0000256" key="1">
    <source>
        <dbReference type="SAM" id="MobiDB-lite"/>
    </source>
</evidence>
<dbReference type="EMBL" id="GBXM01016498">
    <property type="protein sequence ID" value="JAH92079.1"/>
    <property type="molecule type" value="Transcribed_RNA"/>
</dbReference>
<reference evidence="2" key="2">
    <citation type="journal article" date="2015" name="Fish Shellfish Immunol.">
        <title>Early steps in the European eel (Anguilla anguilla)-Vibrio vulnificus interaction in the gills: Role of the RtxA13 toxin.</title>
        <authorList>
            <person name="Callol A."/>
            <person name="Pajuelo D."/>
            <person name="Ebbesson L."/>
            <person name="Teles M."/>
            <person name="MacKenzie S."/>
            <person name="Amaro C."/>
        </authorList>
    </citation>
    <scope>NUCLEOTIDE SEQUENCE</scope>
</reference>
<reference evidence="2" key="1">
    <citation type="submission" date="2014-11" db="EMBL/GenBank/DDBJ databases">
        <authorList>
            <person name="Amaro Gonzalez C."/>
        </authorList>
    </citation>
    <scope>NUCLEOTIDE SEQUENCE</scope>
</reference>
<accession>A0A0E9WNT4</accession>
<evidence type="ECO:0000313" key="2">
    <source>
        <dbReference type="EMBL" id="JAH92079.1"/>
    </source>
</evidence>
<name>A0A0E9WNT4_ANGAN</name>
<protein>
    <submittedName>
        <fullName evidence="2">Uncharacterized protein</fullName>
    </submittedName>
</protein>
<feature type="region of interest" description="Disordered" evidence="1">
    <location>
        <begin position="55"/>
        <end position="80"/>
    </location>
</feature>
<organism evidence="2">
    <name type="scientific">Anguilla anguilla</name>
    <name type="common">European freshwater eel</name>
    <name type="synonym">Muraena anguilla</name>
    <dbReference type="NCBI Taxonomy" id="7936"/>
    <lineage>
        <taxon>Eukaryota</taxon>
        <taxon>Metazoa</taxon>
        <taxon>Chordata</taxon>
        <taxon>Craniata</taxon>
        <taxon>Vertebrata</taxon>
        <taxon>Euteleostomi</taxon>
        <taxon>Actinopterygii</taxon>
        <taxon>Neopterygii</taxon>
        <taxon>Teleostei</taxon>
        <taxon>Anguilliformes</taxon>
        <taxon>Anguillidae</taxon>
        <taxon>Anguilla</taxon>
    </lineage>
</organism>
<dbReference type="AlphaFoldDB" id="A0A0E9WNT4"/>
<proteinExistence type="predicted"/>